<dbReference type="AlphaFoldDB" id="A0A0A5GKZ5"/>
<sequence>MNLLPKEEVKTIRKTLKTTYLFDGFWDRWVAHGLHEDFPKQDRKPLTSLENWIESLENEAIKRKEQAETKKQTNRFREAEQLLRQASLYYNLIYWVFPQNNEYKQDWYKRCKALMKAADDLSSIETKSVELIIDGHICYGRTRYPKNPKGCIIIINPIDSSKEELYKYEMYFNEQNYITVSFDGPGQGETYLNGLIGTRQRWEAFVNAVIDYSGESFPDQKIYLFGTSLGASWALYGSAHPLVEKVSAVSPGVELENMNLPKYFMERMDFCHIISPETSSIPYFDQINYRAPVLLFHGGKDPMVPYKQMELLFKKIPYGKQYVEYPEESHCCNHKIQDLLKLTVDWFEDKHPPLVNERGDIYVEA</sequence>
<dbReference type="SUPFAM" id="SSF53474">
    <property type="entry name" value="alpha/beta-Hydrolases"/>
    <property type="match status" value="1"/>
</dbReference>
<evidence type="ECO:0008006" key="3">
    <source>
        <dbReference type="Google" id="ProtNLM"/>
    </source>
</evidence>
<name>A0A0A5GKZ5_9BACI</name>
<dbReference type="InterPro" id="IPR050261">
    <property type="entry name" value="FrsA_esterase"/>
</dbReference>
<protein>
    <recommendedName>
        <fullName evidence="3">Serine aminopeptidase S33 domain-containing protein</fullName>
    </recommendedName>
</protein>
<dbReference type="OrthoDB" id="9808398at2"/>
<dbReference type="PANTHER" id="PTHR22946:SF12">
    <property type="entry name" value="CONIDIAL PIGMENT BIOSYNTHESIS PROTEIN AYG1 (AFU_ORTHOLOGUE AFUA_2G17550)"/>
    <property type="match status" value="1"/>
</dbReference>
<organism evidence="1 2">
    <name type="scientific">Pontibacillus marinus BH030004 = DSM 16465</name>
    <dbReference type="NCBI Taxonomy" id="1385511"/>
    <lineage>
        <taxon>Bacteria</taxon>
        <taxon>Bacillati</taxon>
        <taxon>Bacillota</taxon>
        <taxon>Bacilli</taxon>
        <taxon>Bacillales</taxon>
        <taxon>Bacillaceae</taxon>
        <taxon>Pontibacillus</taxon>
    </lineage>
</organism>
<dbReference type="RefSeq" id="WP_051254947.1">
    <property type="nucleotide sequence ID" value="NZ_AULJ01000001.1"/>
</dbReference>
<reference evidence="1 2" key="1">
    <citation type="submission" date="2013-08" db="EMBL/GenBank/DDBJ databases">
        <authorList>
            <person name="Huang J."/>
            <person name="Wang G."/>
        </authorList>
    </citation>
    <scope>NUCLEOTIDE SEQUENCE [LARGE SCALE GENOMIC DNA]</scope>
    <source>
        <strain evidence="1 2">BH030004</strain>
    </source>
</reference>
<dbReference type="STRING" id="1385511.GCA_000425225_00122"/>
<evidence type="ECO:0000313" key="2">
    <source>
        <dbReference type="Proteomes" id="UP000030403"/>
    </source>
</evidence>
<dbReference type="Gene3D" id="3.40.50.1820">
    <property type="entry name" value="alpha/beta hydrolase"/>
    <property type="match status" value="1"/>
</dbReference>
<comment type="caution">
    <text evidence="1">The sequence shown here is derived from an EMBL/GenBank/DDBJ whole genome shotgun (WGS) entry which is preliminary data.</text>
</comment>
<dbReference type="InterPro" id="IPR029058">
    <property type="entry name" value="AB_hydrolase_fold"/>
</dbReference>
<evidence type="ECO:0000313" key="1">
    <source>
        <dbReference type="EMBL" id="KGX91888.1"/>
    </source>
</evidence>
<proteinExistence type="predicted"/>
<keyword evidence="2" id="KW-1185">Reference proteome</keyword>
<dbReference type="PANTHER" id="PTHR22946">
    <property type="entry name" value="DIENELACTONE HYDROLASE DOMAIN-CONTAINING PROTEIN-RELATED"/>
    <property type="match status" value="1"/>
</dbReference>
<accession>A0A0A5GKZ5</accession>
<gene>
    <name evidence="1" type="ORF">N783_00670</name>
</gene>
<dbReference type="EMBL" id="AVPF01000001">
    <property type="protein sequence ID" value="KGX91888.1"/>
    <property type="molecule type" value="Genomic_DNA"/>
</dbReference>
<dbReference type="eggNOG" id="COG1073">
    <property type="taxonomic scope" value="Bacteria"/>
</dbReference>
<dbReference type="Proteomes" id="UP000030403">
    <property type="component" value="Unassembled WGS sequence"/>
</dbReference>